<evidence type="ECO:0000256" key="2">
    <source>
        <dbReference type="ARBA" id="ARBA00022777"/>
    </source>
</evidence>
<dbReference type="InterPro" id="IPR050482">
    <property type="entry name" value="Sensor_HK_TwoCompSys"/>
</dbReference>
<evidence type="ECO:0000313" key="7">
    <source>
        <dbReference type="Proteomes" id="UP001500804"/>
    </source>
</evidence>
<dbReference type="Proteomes" id="UP001500804">
    <property type="component" value="Unassembled WGS sequence"/>
</dbReference>
<dbReference type="CDD" id="cd16917">
    <property type="entry name" value="HATPase_UhpB-NarQ-NarX-like"/>
    <property type="match status" value="1"/>
</dbReference>
<feature type="transmembrane region" description="Helical" evidence="4">
    <location>
        <begin position="109"/>
        <end position="126"/>
    </location>
</feature>
<keyword evidence="4" id="KW-1133">Transmembrane helix</keyword>
<keyword evidence="1" id="KW-0808">Transferase</keyword>
<organism evidence="6 7">
    <name type="scientific">Pseudonocardia adelaidensis</name>
    <dbReference type="NCBI Taxonomy" id="648754"/>
    <lineage>
        <taxon>Bacteria</taxon>
        <taxon>Bacillati</taxon>
        <taxon>Actinomycetota</taxon>
        <taxon>Actinomycetes</taxon>
        <taxon>Pseudonocardiales</taxon>
        <taxon>Pseudonocardiaceae</taxon>
        <taxon>Pseudonocardia</taxon>
    </lineage>
</organism>
<protein>
    <submittedName>
        <fullName evidence="6">Sensor histidine kinase</fullName>
    </submittedName>
</protein>
<dbReference type="Gene3D" id="3.30.565.10">
    <property type="entry name" value="Histidine kinase-like ATPase, C-terminal domain"/>
    <property type="match status" value="1"/>
</dbReference>
<dbReference type="PANTHER" id="PTHR24421">
    <property type="entry name" value="NITRATE/NITRITE SENSOR PROTEIN NARX-RELATED"/>
    <property type="match status" value="1"/>
</dbReference>
<feature type="transmembrane region" description="Helical" evidence="4">
    <location>
        <begin position="58"/>
        <end position="77"/>
    </location>
</feature>
<evidence type="ECO:0000256" key="3">
    <source>
        <dbReference type="ARBA" id="ARBA00023012"/>
    </source>
</evidence>
<dbReference type="InterPro" id="IPR036890">
    <property type="entry name" value="HATPase_C_sf"/>
</dbReference>
<dbReference type="PANTHER" id="PTHR24421:SF63">
    <property type="entry name" value="SENSOR HISTIDINE KINASE DESK"/>
    <property type="match status" value="1"/>
</dbReference>
<keyword evidence="3" id="KW-0902">Two-component regulatory system</keyword>
<keyword evidence="4" id="KW-0472">Membrane</keyword>
<dbReference type="EMBL" id="BAABJO010000007">
    <property type="protein sequence ID" value="GAA5118133.1"/>
    <property type="molecule type" value="Genomic_DNA"/>
</dbReference>
<evidence type="ECO:0000256" key="4">
    <source>
        <dbReference type="SAM" id="Phobius"/>
    </source>
</evidence>
<dbReference type="SUPFAM" id="SSF55874">
    <property type="entry name" value="ATPase domain of HSP90 chaperone/DNA topoisomerase II/histidine kinase"/>
    <property type="match status" value="1"/>
</dbReference>
<sequence length="376" mass="40285">MSVVQGVDLREWPVRRPEDPAVTRRVRRRTVVGASVFLVFFVRTAAEEWNGAPAGSHAALVVIGGVYLVSYLLTLYFGQLFGPLPRVLAIAWLFLAGSGFALVTGDPGNLTMLAYAVAAAILMLPLRWGMLIGLFTTVAVMAGTWELHGAVDWGDTSALIMLTVGMVTLTQLIRTINQLRAAQDRIAALAVADERARVARDLHDVLGHSLTTITVKTGLARRILESGAEPARALAELHDAERLSRQALTEIRATVSGYRRPSLAAELAGAHEALRAAGIDSVFPQAVDDVADELQEPFAYVLREGVTNVIRHSGATRCEVRLGERWVEIRDDGRSAAGQPAAGNGLAGLAERMAAVGGRLTAEPLPGKGFRVYAEA</sequence>
<evidence type="ECO:0000313" key="6">
    <source>
        <dbReference type="EMBL" id="GAA5118133.1"/>
    </source>
</evidence>
<dbReference type="RefSeq" id="WP_345604788.1">
    <property type="nucleotide sequence ID" value="NZ_BAABJO010000007.1"/>
</dbReference>
<dbReference type="GO" id="GO:0016301">
    <property type="term" value="F:kinase activity"/>
    <property type="evidence" value="ECO:0007669"/>
    <property type="project" value="UniProtKB-KW"/>
</dbReference>
<proteinExistence type="predicted"/>
<dbReference type="InterPro" id="IPR011712">
    <property type="entry name" value="Sig_transdc_His_kin_sub3_dim/P"/>
</dbReference>
<accession>A0ABP9NG99</accession>
<keyword evidence="2 6" id="KW-0418">Kinase</keyword>
<keyword evidence="7" id="KW-1185">Reference proteome</keyword>
<evidence type="ECO:0000256" key="1">
    <source>
        <dbReference type="ARBA" id="ARBA00022679"/>
    </source>
</evidence>
<keyword evidence="4" id="KW-0812">Transmembrane</keyword>
<reference evidence="7" key="1">
    <citation type="journal article" date="2019" name="Int. J. Syst. Evol. Microbiol.">
        <title>The Global Catalogue of Microorganisms (GCM) 10K type strain sequencing project: providing services to taxonomists for standard genome sequencing and annotation.</title>
        <authorList>
            <consortium name="The Broad Institute Genomics Platform"/>
            <consortium name="The Broad Institute Genome Sequencing Center for Infectious Disease"/>
            <person name="Wu L."/>
            <person name="Ma J."/>
        </authorList>
    </citation>
    <scope>NUCLEOTIDE SEQUENCE [LARGE SCALE GENOMIC DNA]</scope>
    <source>
        <strain evidence="7">JCM 18302</strain>
    </source>
</reference>
<name>A0ABP9NG99_9PSEU</name>
<evidence type="ECO:0000259" key="5">
    <source>
        <dbReference type="Pfam" id="PF07730"/>
    </source>
</evidence>
<feature type="transmembrane region" description="Helical" evidence="4">
    <location>
        <begin position="30"/>
        <end position="46"/>
    </location>
</feature>
<comment type="caution">
    <text evidence="6">The sequence shown here is derived from an EMBL/GenBank/DDBJ whole genome shotgun (WGS) entry which is preliminary data.</text>
</comment>
<feature type="domain" description="Signal transduction histidine kinase subgroup 3 dimerisation and phosphoacceptor" evidence="5">
    <location>
        <begin position="194"/>
        <end position="261"/>
    </location>
</feature>
<gene>
    <name evidence="6" type="ORF">GCM10023320_21520</name>
</gene>
<dbReference type="Pfam" id="PF07730">
    <property type="entry name" value="HisKA_3"/>
    <property type="match status" value="1"/>
</dbReference>
<feature type="transmembrane region" description="Helical" evidence="4">
    <location>
        <begin position="84"/>
        <end position="103"/>
    </location>
</feature>
<dbReference type="Gene3D" id="1.20.5.1930">
    <property type="match status" value="1"/>
</dbReference>